<accession>A0A6J6EPR2</accession>
<gene>
    <name evidence="10" type="ORF">UFOPK1684_01210</name>
    <name evidence="11" type="ORF">UFOPK2158_00629</name>
</gene>
<dbReference type="FunFam" id="1.10.10.10:FF:000214">
    <property type="entry name" value="Methylated-DNA--protein-cysteine methyltransferase"/>
    <property type="match status" value="1"/>
</dbReference>
<dbReference type="EMBL" id="CAEZVY010000053">
    <property type="protein sequence ID" value="CAB4641458.1"/>
    <property type="molecule type" value="Genomic_DNA"/>
</dbReference>
<dbReference type="InterPro" id="IPR036217">
    <property type="entry name" value="MethylDNA_cys_MeTrfase_DNAb"/>
</dbReference>
<keyword evidence="4" id="KW-0489">Methyltransferase</keyword>
<dbReference type="PANTHER" id="PTHR10815:SF5">
    <property type="entry name" value="METHYLATED-DNA--PROTEIN-CYSTEINE METHYLTRANSFERASE"/>
    <property type="match status" value="1"/>
</dbReference>
<dbReference type="AlphaFoldDB" id="A0A6J6EPR2"/>
<comment type="catalytic activity">
    <reaction evidence="8">
        <text>a 6-O-methyl-2'-deoxyguanosine in DNA + L-cysteinyl-[protein] = S-methyl-L-cysteinyl-[protein] + a 2'-deoxyguanosine in DNA</text>
        <dbReference type="Rhea" id="RHEA:24000"/>
        <dbReference type="Rhea" id="RHEA-COMP:10131"/>
        <dbReference type="Rhea" id="RHEA-COMP:10132"/>
        <dbReference type="Rhea" id="RHEA-COMP:11367"/>
        <dbReference type="Rhea" id="RHEA-COMP:11368"/>
        <dbReference type="ChEBI" id="CHEBI:29950"/>
        <dbReference type="ChEBI" id="CHEBI:82612"/>
        <dbReference type="ChEBI" id="CHEBI:85445"/>
        <dbReference type="ChEBI" id="CHEBI:85448"/>
        <dbReference type="EC" id="2.1.1.63"/>
    </reaction>
</comment>
<keyword evidence="6" id="KW-0227">DNA damage</keyword>
<dbReference type="GO" id="GO:0032259">
    <property type="term" value="P:methylation"/>
    <property type="evidence" value="ECO:0007669"/>
    <property type="project" value="UniProtKB-KW"/>
</dbReference>
<dbReference type="EMBL" id="CAEZTM010000066">
    <property type="protein sequence ID" value="CAB4578492.1"/>
    <property type="molecule type" value="Genomic_DNA"/>
</dbReference>
<dbReference type="Gene3D" id="1.10.10.10">
    <property type="entry name" value="Winged helix-like DNA-binding domain superfamily/Winged helix DNA-binding domain"/>
    <property type="match status" value="1"/>
</dbReference>
<reference evidence="10" key="1">
    <citation type="submission" date="2020-05" db="EMBL/GenBank/DDBJ databases">
        <authorList>
            <person name="Chiriac C."/>
            <person name="Salcher M."/>
            <person name="Ghai R."/>
            <person name="Kavagutti S V."/>
        </authorList>
    </citation>
    <scope>NUCLEOTIDE SEQUENCE</scope>
</reference>
<keyword evidence="7" id="KW-0234">DNA repair</keyword>
<organism evidence="10">
    <name type="scientific">freshwater metagenome</name>
    <dbReference type="NCBI Taxonomy" id="449393"/>
    <lineage>
        <taxon>unclassified sequences</taxon>
        <taxon>metagenomes</taxon>
        <taxon>ecological metagenomes</taxon>
    </lineage>
</organism>
<dbReference type="Pfam" id="PF01035">
    <property type="entry name" value="DNA_binding_1"/>
    <property type="match status" value="1"/>
</dbReference>
<protein>
    <recommendedName>
        <fullName evidence="3">methylated-DNA--[protein]-cysteine S-methyltransferase</fullName>
        <ecNumber evidence="3">2.1.1.63</ecNumber>
    </recommendedName>
</protein>
<dbReference type="NCBIfam" id="TIGR00589">
    <property type="entry name" value="ogt"/>
    <property type="match status" value="1"/>
</dbReference>
<name>A0A6J6EPR2_9ZZZZ</name>
<evidence type="ECO:0000313" key="10">
    <source>
        <dbReference type="EMBL" id="CAB4578492.1"/>
    </source>
</evidence>
<dbReference type="PANTHER" id="PTHR10815">
    <property type="entry name" value="METHYLATED-DNA--PROTEIN-CYSTEINE METHYLTRANSFERASE"/>
    <property type="match status" value="1"/>
</dbReference>
<dbReference type="InterPro" id="IPR036631">
    <property type="entry name" value="MGMT_N_sf"/>
</dbReference>
<evidence type="ECO:0000259" key="9">
    <source>
        <dbReference type="Pfam" id="PF01035"/>
    </source>
</evidence>
<comment type="similarity">
    <text evidence="2">Belongs to the MGMT family.</text>
</comment>
<evidence type="ECO:0000256" key="5">
    <source>
        <dbReference type="ARBA" id="ARBA00022679"/>
    </source>
</evidence>
<proteinExistence type="inferred from homology"/>
<evidence type="ECO:0000256" key="2">
    <source>
        <dbReference type="ARBA" id="ARBA00008711"/>
    </source>
</evidence>
<keyword evidence="5" id="KW-0808">Transferase</keyword>
<evidence type="ECO:0000256" key="8">
    <source>
        <dbReference type="ARBA" id="ARBA00049348"/>
    </source>
</evidence>
<evidence type="ECO:0000256" key="7">
    <source>
        <dbReference type="ARBA" id="ARBA00023204"/>
    </source>
</evidence>
<sequence>MTIGQSPSPKQSINPADVNVLDDATVQLGEYFSSARTAFDLPLAYSGTTFQEAIWATLATIPFGHTLTYDELGQRAGVGRAPRAVGGAVGRNPIPIIVPCHRILGASGSITGYSSGEGIPTKEKLLRHEGIPFR</sequence>
<dbReference type="GO" id="GO:0003908">
    <property type="term" value="F:methylated-DNA-[protein]-cysteine S-methyltransferase activity"/>
    <property type="evidence" value="ECO:0007669"/>
    <property type="project" value="UniProtKB-EC"/>
</dbReference>
<evidence type="ECO:0000256" key="6">
    <source>
        <dbReference type="ARBA" id="ARBA00022763"/>
    </source>
</evidence>
<dbReference type="InterPro" id="IPR001497">
    <property type="entry name" value="MethylDNA_cys_MeTrfase_AS"/>
</dbReference>
<dbReference type="SUPFAM" id="SSF46767">
    <property type="entry name" value="Methylated DNA-protein cysteine methyltransferase, C-terminal domain"/>
    <property type="match status" value="1"/>
</dbReference>
<comment type="catalytic activity">
    <reaction evidence="1">
        <text>a 4-O-methyl-thymidine in DNA + L-cysteinyl-[protein] = a thymidine in DNA + S-methyl-L-cysteinyl-[protein]</text>
        <dbReference type="Rhea" id="RHEA:53428"/>
        <dbReference type="Rhea" id="RHEA-COMP:10131"/>
        <dbReference type="Rhea" id="RHEA-COMP:10132"/>
        <dbReference type="Rhea" id="RHEA-COMP:13555"/>
        <dbReference type="Rhea" id="RHEA-COMP:13556"/>
        <dbReference type="ChEBI" id="CHEBI:29950"/>
        <dbReference type="ChEBI" id="CHEBI:82612"/>
        <dbReference type="ChEBI" id="CHEBI:137386"/>
        <dbReference type="ChEBI" id="CHEBI:137387"/>
        <dbReference type="EC" id="2.1.1.63"/>
    </reaction>
</comment>
<dbReference type="EC" id="2.1.1.63" evidence="3"/>
<dbReference type="CDD" id="cd06445">
    <property type="entry name" value="ATase"/>
    <property type="match status" value="1"/>
</dbReference>
<dbReference type="GO" id="GO:0006281">
    <property type="term" value="P:DNA repair"/>
    <property type="evidence" value="ECO:0007669"/>
    <property type="project" value="UniProtKB-KW"/>
</dbReference>
<dbReference type="PROSITE" id="PS00374">
    <property type="entry name" value="MGMT"/>
    <property type="match status" value="1"/>
</dbReference>
<feature type="domain" description="Methylated-DNA-[protein]-cysteine S-methyltransferase DNA binding" evidence="9">
    <location>
        <begin position="50"/>
        <end position="131"/>
    </location>
</feature>
<dbReference type="SUPFAM" id="SSF53155">
    <property type="entry name" value="Methylated DNA-protein cysteine methyltransferase domain"/>
    <property type="match status" value="1"/>
</dbReference>
<evidence type="ECO:0000313" key="11">
    <source>
        <dbReference type="EMBL" id="CAB4641458.1"/>
    </source>
</evidence>
<evidence type="ECO:0000256" key="1">
    <source>
        <dbReference type="ARBA" id="ARBA00001286"/>
    </source>
</evidence>
<dbReference type="InterPro" id="IPR036388">
    <property type="entry name" value="WH-like_DNA-bd_sf"/>
</dbReference>
<evidence type="ECO:0000256" key="4">
    <source>
        <dbReference type="ARBA" id="ARBA00022603"/>
    </source>
</evidence>
<dbReference type="Gene3D" id="3.30.160.70">
    <property type="entry name" value="Methylated DNA-protein cysteine methyltransferase domain"/>
    <property type="match status" value="1"/>
</dbReference>
<evidence type="ECO:0000256" key="3">
    <source>
        <dbReference type="ARBA" id="ARBA00011918"/>
    </source>
</evidence>
<dbReference type="InterPro" id="IPR014048">
    <property type="entry name" value="MethylDNA_cys_MeTrfase_DNA-bd"/>
</dbReference>